<accession>A0A7W6RZA0</accession>
<name>A0A7W6RZA0_9PROT</name>
<dbReference type="Pfam" id="PF00248">
    <property type="entry name" value="Aldo_ket_red"/>
    <property type="match status" value="1"/>
</dbReference>
<dbReference type="PRINTS" id="PR00069">
    <property type="entry name" value="ALDKETRDTASE"/>
</dbReference>
<comment type="caution">
    <text evidence="8">The sequence shown here is derived from an EMBL/GenBank/DDBJ whole genome shotgun (WGS) entry which is preliminary data.</text>
</comment>
<dbReference type="InterPro" id="IPR018170">
    <property type="entry name" value="Aldo/ket_reductase_CS"/>
</dbReference>
<evidence type="ECO:0000256" key="6">
    <source>
        <dbReference type="PIRSR" id="PIRSR000097-3"/>
    </source>
</evidence>
<reference evidence="8 9" key="1">
    <citation type="submission" date="2020-08" db="EMBL/GenBank/DDBJ databases">
        <title>Genome sequencing of Purple Non-Sulfur Bacteria from various extreme environments.</title>
        <authorList>
            <person name="Mayer M."/>
        </authorList>
    </citation>
    <scope>NUCLEOTIDE SEQUENCE [LARGE SCALE GENOMIC DNA]</scope>
    <source>
        <strain evidence="8 9">JA135</strain>
    </source>
</reference>
<sequence length="316" mass="34821">MTTLTFANGDAMPQFGLGTWKAEPGAVGAAVTEALRLGYRHIDCARIYGNEAEVGQALAEAFKGGLRREDVWITSKLWNDAHRPEDVRPALEQTLADLGLSYLDLYLMHWPIAHKPGVTLPQTTDEMFMPDELPPSETWAAMEALVDAGLTRHIGVSNFNVPRLKALMESARITPEMNQIELHPYLQQPEMLAFCREAGVHLTAYSPLGSRDRPAVLRQENEPTLLDDPTVAEIAARHGATPAQVLIAWALHRGTAVIPKSVTPERLAQNLAATEVRLSDDDMAALGTLDRDARYVSGNFWFLPGSPYTMETLWAA</sequence>
<keyword evidence="9" id="KW-1185">Reference proteome</keyword>
<evidence type="ECO:0000313" key="9">
    <source>
        <dbReference type="Proteomes" id="UP000555728"/>
    </source>
</evidence>
<dbReference type="PROSITE" id="PS00063">
    <property type="entry name" value="ALDOKETO_REDUCTASE_3"/>
    <property type="match status" value="1"/>
</dbReference>
<dbReference type="InterPro" id="IPR023210">
    <property type="entry name" value="NADP_OxRdtase_dom"/>
</dbReference>
<dbReference type="EMBL" id="JACIGI010000011">
    <property type="protein sequence ID" value="MBB4285968.1"/>
    <property type="molecule type" value="Genomic_DNA"/>
</dbReference>
<dbReference type="InterPro" id="IPR036812">
    <property type="entry name" value="NAD(P)_OxRdtase_dom_sf"/>
</dbReference>
<dbReference type="InterPro" id="IPR044496">
    <property type="entry name" value="AKR3G"/>
</dbReference>
<gene>
    <name evidence="8" type="ORF">GGD88_001691</name>
</gene>
<dbReference type="InterPro" id="IPR020471">
    <property type="entry name" value="AKR"/>
</dbReference>
<evidence type="ECO:0000259" key="7">
    <source>
        <dbReference type="Pfam" id="PF00248"/>
    </source>
</evidence>
<dbReference type="FunFam" id="3.20.20.100:FF:000006">
    <property type="entry name" value="Aldo-keto reductase family 1 member A1"/>
    <property type="match status" value="1"/>
</dbReference>
<feature type="domain" description="NADP-dependent oxidoreductase" evidence="7">
    <location>
        <begin position="16"/>
        <end position="287"/>
    </location>
</feature>
<dbReference type="Gene3D" id="3.20.20.100">
    <property type="entry name" value="NADP-dependent oxidoreductase domain"/>
    <property type="match status" value="1"/>
</dbReference>
<dbReference type="AlphaFoldDB" id="A0A7W6RZA0"/>
<feature type="binding site" evidence="5">
    <location>
        <position position="109"/>
    </location>
    <ligand>
        <name>substrate</name>
    </ligand>
</feature>
<evidence type="ECO:0000313" key="8">
    <source>
        <dbReference type="EMBL" id="MBB4285968.1"/>
    </source>
</evidence>
<dbReference type="SUPFAM" id="SSF51430">
    <property type="entry name" value="NAD(P)-linked oxidoreductase"/>
    <property type="match status" value="1"/>
</dbReference>
<evidence type="ECO:0000256" key="2">
    <source>
        <dbReference type="ARBA" id="ARBA00022857"/>
    </source>
</evidence>
<organism evidence="8 9">
    <name type="scientific">Roseospira goensis</name>
    <dbReference type="NCBI Taxonomy" id="391922"/>
    <lineage>
        <taxon>Bacteria</taxon>
        <taxon>Pseudomonadati</taxon>
        <taxon>Pseudomonadota</taxon>
        <taxon>Alphaproteobacteria</taxon>
        <taxon>Rhodospirillales</taxon>
        <taxon>Rhodospirillaceae</taxon>
        <taxon>Roseospira</taxon>
    </lineage>
</organism>
<dbReference type="PANTHER" id="PTHR11732">
    <property type="entry name" value="ALDO/KETO REDUCTASE"/>
    <property type="match status" value="1"/>
</dbReference>
<dbReference type="PROSITE" id="PS00798">
    <property type="entry name" value="ALDOKETO_REDUCTASE_1"/>
    <property type="match status" value="1"/>
</dbReference>
<dbReference type="Proteomes" id="UP000555728">
    <property type="component" value="Unassembled WGS sequence"/>
</dbReference>
<keyword evidence="2" id="KW-0521">NADP</keyword>
<comment type="similarity">
    <text evidence="1">Belongs to the aldo/keto reductase family.</text>
</comment>
<dbReference type="GO" id="GO:0008106">
    <property type="term" value="F:alcohol dehydrogenase (NADP+) activity"/>
    <property type="evidence" value="ECO:0007669"/>
    <property type="project" value="UniProtKB-EC"/>
</dbReference>
<proteinExistence type="inferred from homology"/>
<keyword evidence="3 8" id="KW-0560">Oxidoreductase</keyword>
<protein>
    <submittedName>
        <fullName evidence="8">Alcohol dehydrogenase (NADP+)</fullName>
        <ecNumber evidence="8">1.1.1.2</ecNumber>
    </submittedName>
</protein>
<evidence type="ECO:0000256" key="5">
    <source>
        <dbReference type="PIRSR" id="PIRSR000097-2"/>
    </source>
</evidence>
<feature type="active site" description="Proton donor" evidence="4">
    <location>
        <position position="48"/>
    </location>
</feature>
<feature type="site" description="Lowers pKa of active site Tyr" evidence="6">
    <location>
        <position position="76"/>
    </location>
</feature>
<dbReference type="RefSeq" id="WP_184434085.1">
    <property type="nucleotide sequence ID" value="NZ_JACIGI010000011.1"/>
</dbReference>
<dbReference type="PIRSF" id="PIRSF000097">
    <property type="entry name" value="AKR"/>
    <property type="match status" value="1"/>
</dbReference>
<evidence type="ECO:0000256" key="4">
    <source>
        <dbReference type="PIRSR" id="PIRSR000097-1"/>
    </source>
</evidence>
<evidence type="ECO:0000256" key="3">
    <source>
        <dbReference type="ARBA" id="ARBA00023002"/>
    </source>
</evidence>
<dbReference type="PROSITE" id="PS00062">
    <property type="entry name" value="ALDOKETO_REDUCTASE_2"/>
    <property type="match status" value="1"/>
</dbReference>
<dbReference type="EC" id="1.1.1.2" evidence="8"/>
<evidence type="ECO:0000256" key="1">
    <source>
        <dbReference type="ARBA" id="ARBA00007905"/>
    </source>
</evidence>
<dbReference type="CDD" id="cd19123">
    <property type="entry name" value="AKR_AKR3G1"/>
    <property type="match status" value="1"/>
</dbReference>